<keyword evidence="4" id="KW-0472">Membrane</keyword>
<evidence type="ECO:0000259" key="5">
    <source>
        <dbReference type="Pfam" id="PF01478"/>
    </source>
</evidence>
<protein>
    <submittedName>
        <fullName evidence="6">Prepilin peptidase</fullName>
        <ecNumber evidence="6">3.4.23.43</ecNumber>
    </submittedName>
</protein>
<evidence type="ECO:0000256" key="4">
    <source>
        <dbReference type="SAM" id="Phobius"/>
    </source>
</evidence>
<feature type="compositionally biased region" description="Basic and acidic residues" evidence="3">
    <location>
        <begin position="40"/>
        <end position="79"/>
    </location>
</feature>
<evidence type="ECO:0000313" key="6">
    <source>
        <dbReference type="EMBL" id="MFB9681800.1"/>
    </source>
</evidence>
<dbReference type="Pfam" id="PF01478">
    <property type="entry name" value="Peptidase_A24"/>
    <property type="match status" value="1"/>
</dbReference>
<comment type="similarity">
    <text evidence="1 2">Belongs to the peptidase A24 family.</text>
</comment>
<dbReference type="PANTHER" id="PTHR30487:SF0">
    <property type="entry name" value="PREPILIN LEADER PEPTIDASE_N-METHYLTRANSFERASE-RELATED"/>
    <property type="match status" value="1"/>
</dbReference>
<dbReference type="Gene3D" id="1.20.120.1220">
    <property type="match status" value="1"/>
</dbReference>
<comment type="caution">
    <text evidence="6">The sequence shown here is derived from an EMBL/GenBank/DDBJ whole genome shotgun (WGS) entry which is preliminary data.</text>
</comment>
<dbReference type="GO" id="GO:0004190">
    <property type="term" value="F:aspartic-type endopeptidase activity"/>
    <property type="evidence" value="ECO:0007669"/>
    <property type="project" value="UniProtKB-EC"/>
</dbReference>
<dbReference type="EC" id="3.4.23.43" evidence="6"/>
<feature type="region of interest" description="Disordered" evidence="3">
    <location>
        <begin position="34"/>
        <end position="89"/>
    </location>
</feature>
<evidence type="ECO:0000256" key="2">
    <source>
        <dbReference type="RuleBase" id="RU003793"/>
    </source>
</evidence>
<dbReference type="PANTHER" id="PTHR30487">
    <property type="entry name" value="TYPE 4 PREPILIN-LIKE PROTEINS LEADER PEPTIDE-PROCESSING ENZYME"/>
    <property type="match status" value="1"/>
</dbReference>
<dbReference type="InterPro" id="IPR014032">
    <property type="entry name" value="Peptidase_A24A_bac"/>
</dbReference>
<gene>
    <name evidence="6" type="ORF">ACFFRH_40550</name>
</gene>
<dbReference type="Proteomes" id="UP001589610">
    <property type="component" value="Unassembled WGS sequence"/>
</dbReference>
<name>A0ABV5TRM9_9ACTN</name>
<accession>A0ABV5TRM9</accession>
<dbReference type="RefSeq" id="WP_386163112.1">
    <property type="nucleotide sequence ID" value="NZ_JBHMBS010000039.1"/>
</dbReference>
<evidence type="ECO:0000256" key="3">
    <source>
        <dbReference type="SAM" id="MobiDB-lite"/>
    </source>
</evidence>
<feature type="transmembrane region" description="Helical" evidence="4">
    <location>
        <begin position="180"/>
        <end position="200"/>
    </location>
</feature>
<feature type="transmembrane region" description="Helical" evidence="4">
    <location>
        <begin position="90"/>
        <end position="108"/>
    </location>
</feature>
<dbReference type="InterPro" id="IPR000045">
    <property type="entry name" value="Prepilin_IV_endopep_pep"/>
</dbReference>
<keyword evidence="4" id="KW-1133">Transmembrane helix</keyword>
<feature type="transmembrane region" description="Helical" evidence="4">
    <location>
        <begin position="258"/>
        <end position="275"/>
    </location>
</feature>
<evidence type="ECO:0000313" key="7">
    <source>
        <dbReference type="Proteomes" id="UP001589610"/>
    </source>
</evidence>
<feature type="transmembrane region" description="Helical" evidence="4">
    <location>
        <begin position="128"/>
        <end position="149"/>
    </location>
</feature>
<dbReference type="PRINTS" id="PR00864">
    <property type="entry name" value="PREPILNPTASE"/>
</dbReference>
<organism evidence="6 7">
    <name type="scientific">Streptosporangium vulgare</name>
    <dbReference type="NCBI Taxonomy" id="46190"/>
    <lineage>
        <taxon>Bacteria</taxon>
        <taxon>Bacillati</taxon>
        <taxon>Actinomycetota</taxon>
        <taxon>Actinomycetes</taxon>
        <taxon>Streptosporangiales</taxon>
        <taxon>Streptosporangiaceae</taxon>
        <taxon>Streptosporangium</taxon>
    </lineage>
</organism>
<dbReference type="InterPro" id="IPR050882">
    <property type="entry name" value="Prepilin_peptidase/N-MTase"/>
</dbReference>
<keyword evidence="4" id="KW-0812">Transmembrane</keyword>
<evidence type="ECO:0000256" key="1">
    <source>
        <dbReference type="ARBA" id="ARBA00005801"/>
    </source>
</evidence>
<feature type="domain" description="Prepilin type IV endopeptidase peptidase" evidence="5">
    <location>
        <begin position="134"/>
        <end position="243"/>
    </location>
</feature>
<feature type="transmembrane region" description="Helical" evidence="4">
    <location>
        <begin position="220"/>
        <end position="246"/>
    </location>
</feature>
<keyword evidence="7" id="KW-1185">Reference proteome</keyword>
<keyword evidence="6" id="KW-0378">Hydrolase</keyword>
<dbReference type="EMBL" id="JBHMBS010000039">
    <property type="protein sequence ID" value="MFB9681800.1"/>
    <property type="molecule type" value="Genomic_DNA"/>
</dbReference>
<sequence>MSPPMTLLVLPALAALAGVAIGFWTRRVVARHSGAEGAEGAERVEEGERPERVERVEEGERPERVERVEEGERGEEGGGRRRGHRPPPGAVEGVTAVVLAALALRALWPDAAGAPGAGGTPVGRVAELLAFGWLAVVAVTLSFVDVAVHRLPDRLTLAAYLGTAVPLAVPALADGRLGDLLAAGLGGLALAGFYLVLFLVNPAGMGFGDVKFAASLGTALGWLGWDTLVAGAFLGLLAGGLYGAVLMAARRAGRKSEIPFGPFMAVGALAAVLTAL</sequence>
<proteinExistence type="inferred from homology"/>
<reference evidence="6 7" key="1">
    <citation type="submission" date="2024-09" db="EMBL/GenBank/DDBJ databases">
        <authorList>
            <person name="Sun Q."/>
            <person name="Mori K."/>
        </authorList>
    </citation>
    <scope>NUCLEOTIDE SEQUENCE [LARGE SCALE GENOMIC DNA]</scope>
    <source>
        <strain evidence="6 7">JCM 3028</strain>
    </source>
</reference>